<feature type="transmembrane region" description="Helical" evidence="1">
    <location>
        <begin position="99"/>
        <end position="120"/>
    </location>
</feature>
<protein>
    <submittedName>
        <fullName evidence="2">Uncharacterized protein</fullName>
    </submittedName>
</protein>
<dbReference type="AlphaFoldDB" id="A0A6M0CYD7"/>
<feature type="transmembrane region" description="Helical" evidence="1">
    <location>
        <begin position="34"/>
        <end position="51"/>
    </location>
</feature>
<dbReference type="EMBL" id="JAAHBV010000422">
    <property type="protein sequence ID" value="NER61393.1"/>
    <property type="molecule type" value="Genomic_DNA"/>
</dbReference>
<sequence length="218" mass="23784">MTLSNQARNTLKLLAILGGVWGLGQLPVNIGSNLILFGGLLAGAVFAALNLSRIFAFLNYWPGSLLYSVVVVYLCRISTEKSLNARFGIALEHLDHAPILYGALYSIAFSLMLVGFYLLIPLRIRRWFPARAATDTRKLPGFEPFFATALLCTAFYAQQQLDKGLAFALIADAVAVSDCGPVEPGTMYLRKDPAHCYKLQGNPLTATFTLHTLDSKAP</sequence>
<feature type="transmembrane region" description="Helical" evidence="1">
    <location>
        <begin position="12"/>
        <end position="28"/>
    </location>
</feature>
<comment type="caution">
    <text evidence="2">The sequence shown here is derived from an EMBL/GenBank/DDBJ whole genome shotgun (WGS) entry which is preliminary data.</text>
</comment>
<evidence type="ECO:0000313" key="3">
    <source>
        <dbReference type="Proteomes" id="UP000480410"/>
    </source>
</evidence>
<keyword evidence="1" id="KW-1133">Transmembrane helix</keyword>
<gene>
    <name evidence="2" type="ORF">G3435_18385</name>
</gene>
<proteinExistence type="predicted"/>
<accession>A0A6M0CYD7</accession>
<keyword evidence="1" id="KW-0472">Membrane</keyword>
<organism evidence="2 3">
    <name type="scientific">Pseudomonas brassicae</name>
    <dbReference type="NCBI Taxonomy" id="2708063"/>
    <lineage>
        <taxon>Bacteria</taxon>
        <taxon>Pseudomonadati</taxon>
        <taxon>Pseudomonadota</taxon>
        <taxon>Gammaproteobacteria</taxon>
        <taxon>Pseudomonadales</taxon>
        <taxon>Pseudomonadaceae</taxon>
        <taxon>Pseudomonas</taxon>
    </lineage>
</organism>
<reference evidence="2 3" key="1">
    <citation type="submission" date="2020-02" db="EMBL/GenBank/DDBJ databases">
        <title>Broccoli isolated Pseudomonas sp.</title>
        <authorList>
            <person name="Fujikawa T."/>
            <person name="Sawada H."/>
        </authorList>
    </citation>
    <scope>NUCLEOTIDE SEQUENCE [LARGE SCALE GENOMIC DNA]</scope>
    <source>
        <strain evidence="2 3">MAFF212428</strain>
    </source>
</reference>
<feature type="transmembrane region" description="Helical" evidence="1">
    <location>
        <begin position="58"/>
        <end position="79"/>
    </location>
</feature>
<evidence type="ECO:0000313" key="2">
    <source>
        <dbReference type="EMBL" id="NER61393.1"/>
    </source>
</evidence>
<evidence type="ECO:0000256" key="1">
    <source>
        <dbReference type="SAM" id="Phobius"/>
    </source>
</evidence>
<keyword evidence="1" id="KW-0812">Transmembrane</keyword>
<name>A0A6M0CYD7_9PSED</name>
<dbReference type="Proteomes" id="UP000480410">
    <property type="component" value="Unassembled WGS sequence"/>
</dbReference>